<reference evidence="1" key="2">
    <citation type="journal article" date="2020" name="Nat. Commun.">
        <title>Large-scale genome sequencing of mycorrhizal fungi provides insights into the early evolution of symbiotic traits.</title>
        <authorList>
            <person name="Miyauchi S."/>
            <person name="Kiss E."/>
            <person name="Kuo A."/>
            <person name="Drula E."/>
            <person name="Kohler A."/>
            <person name="Sanchez-Garcia M."/>
            <person name="Morin E."/>
            <person name="Andreopoulos B."/>
            <person name="Barry K.W."/>
            <person name="Bonito G."/>
            <person name="Buee M."/>
            <person name="Carver A."/>
            <person name="Chen C."/>
            <person name="Cichocki N."/>
            <person name="Clum A."/>
            <person name="Culley D."/>
            <person name="Crous P.W."/>
            <person name="Fauchery L."/>
            <person name="Girlanda M."/>
            <person name="Hayes R.D."/>
            <person name="Keri Z."/>
            <person name="LaButti K."/>
            <person name="Lipzen A."/>
            <person name="Lombard V."/>
            <person name="Magnuson J."/>
            <person name="Maillard F."/>
            <person name="Murat C."/>
            <person name="Nolan M."/>
            <person name="Ohm R.A."/>
            <person name="Pangilinan J."/>
            <person name="Pereira M.F."/>
            <person name="Perotto S."/>
            <person name="Peter M."/>
            <person name="Pfister S."/>
            <person name="Riley R."/>
            <person name="Sitrit Y."/>
            <person name="Stielow J.B."/>
            <person name="Szollosi G."/>
            <person name="Zifcakova L."/>
            <person name="Stursova M."/>
            <person name="Spatafora J.W."/>
            <person name="Tedersoo L."/>
            <person name="Vaario L.M."/>
            <person name="Yamada A."/>
            <person name="Yan M."/>
            <person name="Wang P."/>
            <person name="Xu J."/>
            <person name="Bruns T."/>
            <person name="Baldrian P."/>
            <person name="Vilgalys R."/>
            <person name="Dunand C."/>
            <person name="Henrissat B."/>
            <person name="Grigoriev I.V."/>
            <person name="Hibbett D."/>
            <person name="Nagy L.G."/>
            <person name="Martin F.M."/>
        </authorList>
    </citation>
    <scope>NUCLEOTIDE SEQUENCE</scope>
    <source>
        <strain evidence="1">P2</strain>
    </source>
</reference>
<keyword evidence="2" id="KW-1185">Reference proteome</keyword>
<gene>
    <name evidence="1" type="ORF">BDM02DRAFT_3272667</name>
</gene>
<evidence type="ECO:0000313" key="2">
    <source>
        <dbReference type="Proteomes" id="UP000886501"/>
    </source>
</evidence>
<proteinExistence type="predicted"/>
<accession>A0ACB6Z2X0</accession>
<protein>
    <submittedName>
        <fullName evidence="1">Uncharacterized protein</fullName>
    </submittedName>
</protein>
<dbReference type="Proteomes" id="UP000886501">
    <property type="component" value="Unassembled WGS sequence"/>
</dbReference>
<name>A0ACB6Z2X0_THEGA</name>
<dbReference type="EMBL" id="MU118162">
    <property type="protein sequence ID" value="KAF9644064.1"/>
    <property type="molecule type" value="Genomic_DNA"/>
</dbReference>
<comment type="caution">
    <text evidence="1">The sequence shown here is derived from an EMBL/GenBank/DDBJ whole genome shotgun (WGS) entry which is preliminary data.</text>
</comment>
<organism evidence="1 2">
    <name type="scientific">Thelephora ganbajun</name>
    <name type="common">Ganba fungus</name>
    <dbReference type="NCBI Taxonomy" id="370292"/>
    <lineage>
        <taxon>Eukaryota</taxon>
        <taxon>Fungi</taxon>
        <taxon>Dikarya</taxon>
        <taxon>Basidiomycota</taxon>
        <taxon>Agaricomycotina</taxon>
        <taxon>Agaricomycetes</taxon>
        <taxon>Thelephorales</taxon>
        <taxon>Thelephoraceae</taxon>
        <taxon>Thelephora</taxon>
    </lineage>
</organism>
<sequence length="89" mass="9996">MELEAWVWYEECGFEDAKSETLGAADIYERLGATKDLERCRALLRNIEGEINEQATSARGTGRHLTSLSRRVLPQTTGHASGQIFHSQM</sequence>
<evidence type="ECO:0000313" key="1">
    <source>
        <dbReference type="EMBL" id="KAF9644064.1"/>
    </source>
</evidence>
<reference evidence="1" key="1">
    <citation type="submission" date="2019-10" db="EMBL/GenBank/DDBJ databases">
        <authorList>
            <consortium name="DOE Joint Genome Institute"/>
            <person name="Kuo A."/>
            <person name="Miyauchi S."/>
            <person name="Kiss E."/>
            <person name="Drula E."/>
            <person name="Kohler A."/>
            <person name="Sanchez-Garcia M."/>
            <person name="Andreopoulos B."/>
            <person name="Barry K.W."/>
            <person name="Bonito G."/>
            <person name="Buee M."/>
            <person name="Carver A."/>
            <person name="Chen C."/>
            <person name="Cichocki N."/>
            <person name="Clum A."/>
            <person name="Culley D."/>
            <person name="Crous P.W."/>
            <person name="Fauchery L."/>
            <person name="Girlanda M."/>
            <person name="Hayes R."/>
            <person name="Keri Z."/>
            <person name="Labutti K."/>
            <person name="Lipzen A."/>
            <person name="Lombard V."/>
            <person name="Magnuson J."/>
            <person name="Maillard F."/>
            <person name="Morin E."/>
            <person name="Murat C."/>
            <person name="Nolan M."/>
            <person name="Ohm R."/>
            <person name="Pangilinan J."/>
            <person name="Pereira M."/>
            <person name="Perotto S."/>
            <person name="Peter M."/>
            <person name="Riley R."/>
            <person name="Sitrit Y."/>
            <person name="Stielow B."/>
            <person name="Szollosi G."/>
            <person name="Zifcakova L."/>
            <person name="Stursova M."/>
            <person name="Spatafora J.W."/>
            <person name="Tedersoo L."/>
            <person name="Vaario L.-M."/>
            <person name="Yamada A."/>
            <person name="Yan M."/>
            <person name="Wang P."/>
            <person name="Xu J."/>
            <person name="Bruns T."/>
            <person name="Baldrian P."/>
            <person name="Vilgalys R."/>
            <person name="Henrissat B."/>
            <person name="Grigoriev I.V."/>
            <person name="Hibbett D."/>
            <person name="Nagy L.G."/>
            <person name="Martin F.M."/>
        </authorList>
    </citation>
    <scope>NUCLEOTIDE SEQUENCE</scope>
    <source>
        <strain evidence="1">P2</strain>
    </source>
</reference>